<proteinExistence type="predicted"/>
<dbReference type="AlphaFoldDB" id="A0A3N6QPB0"/>
<accession>A0A3N6QPB0</accession>
<reference evidence="1" key="1">
    <citation type="submission" date="2019-12" db="EMBL/GenBank/DDBJ databases">
        <title>Genome sequencing and annotation of Brassica cretica.</title>
        <authorList>
            <person name="Studholme D.J."/>
            <person name="Sarris P.F."/>
        </authorList>
    </citation>
    <scope>NUCLEOTIDE SEQUENCE</scope>
    <source>
        <strain evidence="1">PFS-001/15</strain>
        <tissue evidence="1">Leaf</tissue>
    </source>
</reference>
<protein>
    <submittedName>
        <fullName evidence="1">Uncharacterized protein</fullName>
    </submittedName>
</protein>
<gene>
    <name evidence="1" type="ORF">F2Q68_00044712</name>
</gene>
<evidence type="ECO:0000313" key="2">
    <source>
        <dbReference type="Proteomes" id="UP000712281"/>
    </source>
</evidence>
<evidence type="ECO:0000313" key="1">
    <source>
        <dbReference type="EMBL" id="KAF2608932.1"/>
    </source>
</evidence>
<organism evidence="1 2">
    <name type="scientific">Brassica cretica</name>
    <name type="common">Mustard</name>
    <dbReference type="NCBI Taxonomy" id="69181"/>
    <lineage>
        <taxon>Eukaryota</taxon>
        <taxon>Viridiplantae</taxon>
        <taxon>Streptophyta</taxon>
        <taxon>Embryophyta</taxon>
        <taxon>Tracheophyta</taxon>
        <taxon>Spermatophyta</taxon>
        <taxon>Magnoliopsida</taxon>
        <taxon>eudicotyledons</taxon>
        <taxon>Gunneridae</taxon>
        <taxon>Pentapetalae</taxon>
        <taxon>rosids</taxon>
        <taxon>malvids</taxon>
        <taxon>Brassicales</taxon>
        <taxon>Brassicaceae</taxon>
        <taxon>Brassiceae</taxon>
        <taxon>Brassica</taxon>
    </lineage>
</organism>
<dbReference type="Proteomes" id="UP000712281">
    <property type="component" value="Unassembled WGS sequence"/>
</dbReference>
<dbReference type="EMBL" id="QGKW02000276">
    <property type="protein sequence ID" value="KAF2608932.1"/>
    <property type="molecule type" value="Genomic_DNA"/>
</dbReference>
<sequence>MCGPDKTIGQAEKTPAVGLMLRDQHPPLLITHTREEMAEVRSMLTSVSKIPELRARLANFPTSREQGTYRGDFSTPYFPCSRSVHFEVGGTSGTTHRSGTI</sequence>
<name>A0A3N6QPB0_BRACR</name>
<comment type="caution">
    <text evidence="1">The sequence shown here is derived from an EMBL/GenBank/DDBJ whole genome shotgun (WGS) entry which is preliminary data.</text>
</comment>